<sequence length="262" mass="30052">MNENTDAQKVFDLLSQYGIKPRQHAKTVASILGLKYVTVKQKLNGDRGFSAEQIKKIEEHFKNEVTSNWNAITYISSIPTRCHAEIGEKITAPFAVPIVARKENNIWYITSSKDTLECLEYYKVNRIDTRPAPKVVVLDNDISLVKFATMFLANNGMDVSGFTEPAKLNEQLDKNEDFECFILDWVLDDRKTSKEIIEKIRVENKNVPIFILTGELSNDKTIDNEISEMVSKYNTIVLEKPIKPKIITAQLWNILFRQSTNF</sequence>
<dbReference type="PROSITE" id="PS50110">
    <property type="entry name" value="RESPONSE_REGULATORY"/>
    <property type="match status" value="1"/>
</dbReference>
<evidence type="ECO:0000313" key="4">
    <source>
        <dbReference type="Proteomes" id="UP000239469"/>
    </source>
</evidence>
<reference evidence="3 4" key="1">
    <citation type="submission" date="2017-01" db="EMBL/GenBank/DDBJ databases">
        <title>New insights into the genetic diversity of Chromobacterium isolated from tropical freshwater lake.</title>
        <authorList>
            <person name="Santos A.B."/>
            <person name="Nascimento A.M."/>
            <person name="Da Silva P.C."/>
        </authorList>
    </citation>
    <scope>NUCLEOTIDE SEQUENCE [LARGE SCALE GENOMIC DNA]</scope>
    <source>
        <strain evidence="3 4">56AF</strain>
    </source>
</reference>
<dbReference type="RefSeq" id="WP_106078032.1">
    <property type="nucleotide sequence ID" value="NZ_MTBD01000037.1"/>
</dbReference>
<dbReference type="AlphaFoldDB" id="A0A2S9WZ98"/>
<protein>
    <recommendedName>
        <fullName evidence="2">Response regulatory domain-containing protein</fullName>
    </recommendedName>
</protein>
<dbReference type="Pfam" id="PF08667">
    <property type="entry name" value="BetR"/>
    <property type="match status" value="1"/>
</dbReference>
<comment type="caution">
    <text evidence="3">The sequence shown here is derived from an EMBL/GenBank/DDBJ whole genome shotgun (WGS) entry which is preliminary data.</text>
</comment>
<name>A0A2S9WZ98_9NEIS</name>
<feature type="modified residue" description="4-aspartylphosphate" evidence="1">
    <location>
        <position position="184"/>
    </location>
</feature>
<dbReference type="Pfam" id="PF03709">
    <property type="entry name" value="OKR_DC_1_N"/>
    <property type="match status" value="1"/>
</dbReference>
<gene>
    <name evidence="3" type="ORF">BUE93_20285</name>
</gene>
<dbReference type="SUPFAM" id="SSF52172">
    <property type="entry name" value="CheY-like"/>
    <property type="match status" value="1"/>
</dbReference>
<dbReference type="GO" id="GO:0016831">
    <property type="term" value="F:carboxy-lyase activity"/>
    <property type="evidence" value="ECO:0007669"/>
    <property type="project" value="InterPro"/>
</dbReference>
<dbReference type="OrthoDB" id="8595302at2"/>
<proteinExistence type="predicted"/>
<dbReference type="Gene3D" id="3.40.50.2300">
    <property type="match status" value="1"/>
</dbReference>
<dbReference type="EMBL" id="MTBD01000037">
    <property type="protein sequence ID" value="PRP68790.1"/>
    <property type="molecule type" value="Genomic_DNA"/>
</dbReference>
<dbReference type="GO" id="GO:0000160">
    <property type="term" value="P:phosphorelay signal transduction system"/>
    <property type="evidence" value="ECO:0007669"/>
    <property type="project" value="InterPro"/>
</dbReference>
<dbReference type="InterPro" id="IPR005308">
    <property type="entry name" value="OKR_de-COase_N"/>
</dbReference>
<keyword evidence="1" id="KW-0597">Phosphoprotein</keyword>
<accession>A0A2S9WZ98</accession>
<dbReference type="InterPro" id="IPR011006">
    <property type="entry name" value="CheY-like_superfamily"/>
</dbReference>
<evidence type="ECO:0000256" key="1">
    <source>
        <dbReference type="PROSITE-ProRule" id="PRU00169"/>
    </source>
</evidence>
<evidence type="ECO:0000259" key="2">
    <source>
        <dbReference type="PROSITE" id="PS50110"/>
    </source>
</evidence>
<dbReference type="InterPro" id="IPR013975">
    <property type="entry name" value="Tscrpt_reg_BetR_N"/>
</dbReference>
<feature type="domain" description="Response regulatory" evidence="2">
    <location>
        <begin position="134"/>
        <end position="255"/>
    </location>
</feature>
<dbReference type="Proteomes" id="UP000239469">
    <property type="component" value="Unassembled WGS sequence"/>
</dbReference>
<evidence type="ECO:0000313" key="3">
    <source>
        <dbReference type="EMBL" id="PRP68790.1"/>
    </source>
</evidence>
<organism evidence="3 4">
    <name type="scientific">Chromobacterium amazonense</name>
    <dbReference type="NCBI Taxonomy" id="1382803"/>
    <lineage>
        <taxon>Bacteria</taxon>
        <taxon>Pseudomonadati</taxon>
        <taxon>Pseudomonadota</taxon>
        <taxon>Betaproteobacteria</taxon>
        <taxon>Neisseriales</taxon>
        <taxon>Chromobacteriaceae</taxon>
        <taxon>Chromobacterium</taxon>
    </lineage>
</organism>
<dbReference type="InterPro" id="IPR001789">
    <property type="entry name" value="Sig_transdc_resp-reg_receiver"/>
</dbReference>